<dbReference type="Proteomes" id="UP000054248">
    <property type="component" value="Unassembled WGS sequence"/>
</dbReference>
<organism evidence="2 3">
    <name type="scientific">Tulasnella calospora MUT 4182</name>
    <dbReference type="NCBI Taxonomy" id="1051891"/>
    <lineage>
        <taxon>Eukaryota</taxon>
        <taxon>Fungi</taxon>
        <taxon>Dikarya</taxon>
        <taxon>Basidiomycota</taxon>
        <taxon>Agaricomycotina</taxon>
        <taxon>Agaricomycetes</taxon>
        <taxon>Cantharellales</taxon>
        <taxon>Tulasnellaceae</taxon>
        <taxon>Tulasnella</taxon>
    </lineage>
</organism>
<accession>A0A0C3QLC7</accession>
<evidence type="ECO:0000313" key="3">
    <source>
        <dbReference type="Proteomes" id="UP000054248"/>
    </source>
</evidence>
<gene>
    <name evidence="2" type="ORF">M407DRAFT_181817</name>
</gene>
<evidence type="ECO:0000256" key="1">
    <source>
        <dbReference type="SAM" id="MobiDB-lite"/>
    </source>
</evidence>
<feature type="region of interest" description="Disordered" evidence="1">
    <location>
        <begin position="110"/>
        <end position="158"/>
    </location>
</feature>
<dbReference type="AlphaFoldDB" id="A0A0C3QLC7"/>
<proteinExistence type="predicted"/>
<name>A0A0C3QLC7_9AGAM</name>
<feature type="compositionally biased region" description="Basic and acidic residues" evidence="1">
    <location>
        <begin position="117"/>
        <end position="130"/>
    </location>
</feature>
<keyword evidence="3" id="KW-1185">Reference proteome</keyword>
<evidence type="ECO:0000313" key="2">
    <source>
        <dbReference type="EMBL" id="KIO28361.1"/>
    </source>
</evidence>
<dbReference type="EMBL" id="KN822995">
    <property type="protein sequence ID" value="KIO28361.1"/>
    <property type="molecule type" value="Genomic_DNA"/>
</dbReference>
<sequence>MMSSLKRPSENDSAEYRKRVRILHEDLPQSARVLKRSIEVIPQIHESLKAALDKVIAGDPLSENLLKVLDVSINLPDEVTDPGLGFLVQGANEERQALVKLYRSALESSTHQQTDALVRDRNKAVEDGRKARNPSEGAAHPQIMSEQKKISNENRSSV</sequence>
<reference evidence="3" key="2">
    <citation type="submission" date="2015-01" db="EMBL/GenBank/DDBJ databases">
        <title>Evolutionary Origins and Diversification of the Mycorrhizal Mutualists.</title>
        <authorList>
            <consortium name="DOE Joint Genome Institute"/>
            <consortium name="Mycorrhizal Genomics Consortium"/>
            <person name="Kohler A."/>
            <person name="Kuo A."/>
            <person name="Nagy L.G."/>
            <person name="Floudas D."/>
            <person name="Copeland A."/>
            <person name="Barry K.W."/>
            <person name="Cichocki N."/>
            <person name="Veneault-Fourrey C."/>
            <person name="LaButti K."/>
            <person name="Lindquist E.A."/>
            <person name="Lipzen A."/>
            <person name="Lundell T."/>
            <person name="Morin E."/>
            <person name="Murat C."/>
            <person name="Riley R."/>
            <person name="Ohm R."/>
            <person name="Sun H."/>
            <person name="Tunlid A."/>
            <person name="Henrissat B."/>
            <person name="Grigoriev I.V."/>
            <person name="Hibbett D.S."/>
            <person name="Martin F."/>
        </authorList>
    </citation>
    <scope>NUCLEOTIDE SEQUENCE [LARGE SCALE GENOMIC DNA]</scope>
    <source>
        <strain evidence="3">MUT 4182</strain>
    </source>
</reference>
<dbReference type="HOGENOM" id="CLU_1670670_0_0_1"/>
<protein>
    <submittedName>
        <fullName evidence="2">Uncharacterized protein</fullName>
    </submittedName>
</protein>
<reference evidence="2 3" key="1">
    <citation type="submission" date="2014-04" db="EMBL/GenBank/DDBJ databases">
        <authorList>
            <consortium name="DOE Joint Genome Institute"/>
            <person name="Kuo A."/>
            <person name="Girlanda M."/>
            <person name="Perotto S."/>
            <person name="Kohler A."/>
            <person name="Nagy L.G."/>
            <person name="Floudas D."/>
            <person name="Copeland A."/>
            <person name="Barry K.W."/>
            <person name="Cichocki N."/>
            <person name="Veneault-Fourrey C."/>
            <person name="LaButti K."/>
            <person name="Lindquist E.A."/>
            <person name="Lipzen A."/>
            <person name="Lundell T."/>
            <person name="Morin E."/>
            <person name="Murat C."/>
            <person name="Sun H."/>
            <person name="Tunlid A."/>
            <person name="Henrissat B."/>
            <person name="Grigoriev I.V."/>
            <person name="Hibbett D.S."/>
            <person name="Martin F."/>
            <person name="Nordberg H.P."/>
            <person name="Cantor M.N."/>
            <person name="Hua S.X."/>
        </authorList>
    </citation>
    <scope>NUCLEOTIDE SEQUENCE [LARGE SCALE GENOMIC DNA]</scope>
    <source>
        <strain evidence="2 3">MUT 4182</strain>
    </source>
</reference>